<evidence type="ECO:0000256" key="5">
    <source>
        <dbReference type="ARBA" id="ARBA00022679"/>
    </source>
</evidence>
<dbReference type="STRING" id="40754.THII_0503"/>
<protein>
    <recommendedName>
        <fullName evidence="3 11">FAD:protein FMN transferase</fullName>
        <ecNumber evidence="2 11">2.7.1.180</ecNumber>
    </recommendedName>
    <alternativeName>
        <fullName evidence="9 11">Flavin transferase</fullName>
    </alternativeName>
</protein>
<feature type="binding site" evidence="12">
    <location>
        <position position="287"/>
    </location>
    <ligand>
        <name>Mg(2+)</name>
        <dbReference type="ChEBI" id="CHEBI:18420"/>
    </ligand>
</feature>
<evidence type="ECO:0000256" key="1">
    <source>
        <dbReference type="ARBA" id="ARBA00008282"/>
    </source>
</evidence>
<dbReference type="PANTHER" id="PTHR30040:SF2">
    <property type="entry name" value="FAD:PROTEIN FMN TRANSFERASE"/>
    <property type="match status" value="1"/>
</dbReference>
<dbReference type="GO" id="GO:0016740">
    <property type="term" value="F:transferase activity"/>
    <property type="evidence" value="ECO:0007669"/>
    <property type="project" value="UniProtKB-UniRule"/>
</dbReference>
<sequence>MYFRLFIWILVSGLGLTGCSQHNPLYEEGFYVFGTLVNVSIWGVPTEQARQAVDTIAHDFQSMHHRWHAWEPGPLVDLNKAIAAGQVWTVEDNSLIFLIKQSQLFSQQSEGLFNPAVGQLIRLWGFHRNEFPDDTPLPQSTTLATLIEQAPSMADIQIKGNQVSSRNRAVQLDFGAIAKGYAIDLGIKKLQQQGIHNAIINAGGNLKVMGKKGTEPWRIGIRDPSGQGVLAAVLVSGEESVVTSGNYERFREHKGVHYSHIIDPRNGMPVRGITSVTVIDPSGTRADAAATALTVAGLSDWHRIAQQMGIKYVMVVDESATVYMNPAMAKRIQFQTQQPPKVVLTDPL</sequence>
<evidence type="ECO:0000313" key="15">
    <source>
        <dbReference type="Proteomes" id="UP000031623"/>
    </source>
</evidence>
<keyword evidence="7 11" id="KW-0274">FAD</keyword>
<accession>A0A090AIY6</accession>
<dbReference type="AlphaFoldDB" id="A0A090AIY6"/>
<gene>
    <name evidence="14" type="ORF">THII_0503</name>
</gene>
<keyword evidence="13" id="KW-0997">Cell inner membrane</keyword>
<keyword evidence="8 11" id="KW-0460">Magnesium</keyword>
<dbReference type="PROSITE" id="PS51257">
    <property type="entry name" value="PROKAR_LIPOPROTEIN"/>
    <property type="match status" value="1"/>
</dbReference>
<dbReference type="InterPro" id="IPR024932">
    <property type="entry name" value="ApbE"/>
</dbReference>
<comment type="similarity">
    <text evidence="1 11 13">Belongs to the ApbE family.</text>
</comment>
<comment type="cofactor">
    <cofactor evidence="12">
        <name>Mg(2+)</name>
        <dbReference type="ChEBI" id="CHEBI:18420"/>
    </cofactor>
    <cofactor evidence="12">
        <name>Mn(2+)</name>
        <dbReference type="ChEBI" id="CHEBI:29035"/>
    </cofactor>
    <text evidence="12">Magnesium. Can also use manganese.</text>
</comment>
<keyword evidence="6 11" id="KW-0479">Metal-binding</keyword>
<dbReference type="GO" id="GO:0046872">
    <property type="term" value="F:metal ion binding"/>
    <property type="evidence" value="ECO:0007669"/>
    <property type="project" value="UniProtKB-UniRule"/>
</dbReference>
<comment type="catalytic activity">
    <reaction evidence="10 11 13">
        <text>L-threonyl-[protein] + FAD = FMN-L-threonyl-[protein] + AMP + H(+)</text>
        <dbReference type="Rhea" id="RHEA:36847"/>
        <dbReference type="Rhea" id="RHEA-COMP:11060"/>
        <dbReference type="Rhea" id="RHEA-COMP:11061"/>
        <dbReference type="ChEBI" id="CHEBI:15378"/>
        <dbReference type="ChEBI" id="CHEBI:30013"/>
        <dbReference type="ChEBI" id="CHEBI:57692"/>
        <dbReference type="ChEBI" id="CHEBI:74257"/>
        <dbReference type="ChEBI" id="CHEBI:456215"/>
        <dbReference type="EC" id="2.7.1.180"/>
    </reaction>
</comment>
<dbReference type="KEGG" id="tig:THII_0503"/>
<name>A0A090AIY6_9GAMM</name>
<dbReference type="EC" id="2.7.1.180" evidence="2 11"/>
<dbReference type="OrthoDB" id="9778595at2"/>
<evidence type="ECO:0000256" key="3">
    <source>
        <dbReference type="ARBA" id="ARBA00016337"/>
    </source>
</evidence>
<feature type="binding site" evidence="12">
    <location>
        <position position="176"/>
    </location>
    <ligand>
        <name>Mg(2+)</name>
        <dbReference type="ChEBI" id="CHEBI:18420"/>
    </ligand>
</feature>
<dbReference type="PIRSF" id="PIRSF006268">
    <property type="entry name" value="ApbE"/>
    <property type="match status" value="1"/>
</dbReference>
<evidence type="ECO:0000256" key="9">
    <source>
        <dbReference type="ARBA" id="ARBA00031306"/>
    </source>
</evidence>
<feature type="binding site" evidence="12">
    <location>
        <position position="291"/>
    </location>
    <ligand>
        <name>Mg(2+)</name>
        <dbReference type="ChEBI" id="CHEBI:18420"/>
    </ligand>
</feature>
<comment type="subcellular location">
    <subcellularLocation>
        <location evidence="13">Cell inner membrane</location>
        <topology evidence="13">Lipid-anchor</topology>
        <orientation evidence="13">Periplasmic side</orientation>
    </subcellularLocation>
</comment>
<dbReference type="Pfam" id="PF02424">
    <property type="entry name" value="ApbE"/>
    <property type="match status" value="1"/>
</dbReference>
<dbReference type="InterPro" id="IPR003374">
    <property type="entry name" value="ApbE-like_sf"/>
</dbReference>
<evidence type="ECO:0000256" key="6">
    <source>
        <dbReference type="ARBA" id="ARBA00022723"/>
    </source>
</evidence>
<evidence type="ECO:0000313" key="14">
    <source>
        <dbReference type="EMBL" id="BAP54800.1"/>
    </source>
</evidence>
<evidence type="ECO:0000256" key="11">
    <source>
        <dbReference type="PIRNR" id="PIRNR006268"/>
    </source>
</evidence>
<dbReference type="Proteomes" id="UP000031623">
    <property type="component" value="Chromosome"/>
</dbReference>
<dbReference type="Gene3D" id="3.10.520.10">
    <property type="entry name" value="ApbE-like domains"/>
    <property type="match status" value="1"/>
</dbReference>
<reference evidence="14 15" key="1">
    <citation type="journal article" date="2014" name="ISME J.">
        <title>Ecophysiology of Thioploca ingrica as revealed by the complete genome sequence supplemented with proteomic evidence.</title>
        <authorList>
            <person name="Kojima H."/>
            <person name="Ogura Y."/>
            <person name="Yamamoto N."/>
            <person name="Togashi T."/>
            <person name="Mori H."/>
            <person name="Watanabe T."/>
            <person name="Nemoto F."/>
            <person name="Kurokawa K."/>
            <person name="Hayashi T."/>
            <person name="Fukui M."/>
        </authorList>
    </citation>
    <scope>NUCLEOTIDE SEQUENCE [LARGE SCALE GENOMIC DNA]</scope>
</reference>
<keyword evidence="5 11" id="KW-0808">Transferase</keyword>
<dbReference type="GO" id="GO:0005886">
    <property type="term" value="C:plasma membrane"/>
    <property type="evidence" value="ECO:0007669"/>
    <property type="project" value="UniProtKB-SubCell"/>
</dbReference>
<evidence type="ECO:0000256" key="10">
    <source>
        <dbReference type="ARBA" id="ARBA00048540"/>
    </source>
</evidence>
<keyword evidence="13" id="KW-0472">Membrane</keyword>
<dbReference type="PANTHER" id="PTHR30040">
    <property type="entry name" value="THIAMINE BIOSYNTHESIS LIPOPROTEIN APBE"/>
    <property type="match status" value="1"/>
</dbReference>
<evidence type="ECO:0000256" key="13">
    <source>
        <dbReference type="RuleBase" id="RU363002"/>
    </source>
</evidence>
<evidence type="ECO:0000256" key="8">
    <source>
        <dbReference type="ARBA" id="ARBA00022842"/>
    </source>
</evidence>
<dbReference type="HOGENOM" id="CLU_044403_1_2_6"/>
<organism evidence="14 15">
    <name type="scientific">Thioploca ingrica</name>
    <dbReference type="NCBI Taxonomy" id="40754"/>
    <lineage>
        <taxon>Bacteria</taxon>
        <taxon>Pseudomonadati</taxon>
        <taxon>Pseudomonadota</taxon>
        <taxon>Gammaproteobacteria</taxon>
        <taxon>Thiotrichales</taxon>
        <taxon>Thiotrichaceae</taxon>
        <taxon>Thioploca</taxon>
    </lineage>
</organism>
<evidence type="ECO:0000256" key="12">
    <source>
        <dbReference type="PIRSR" id="PIRSR006268-2"/>
    </source>
</evidence>
<comment type="function">
    <text evidence="13">Flavin transferase that catalyzes the transfer of the FMN moiety of FAD and its covalent binding to the hydroxyl group of a threonine residue in a target flavoprotein.</text>
</comment>
<keyword evidence="4 11" id="KW-0285">Flavoprotein</keyword>
<dbReference type="SUPFAM" id="SSF143631">
    <property type="entry name" value="ApbE-like"/>
    <property type="match status" value="1"/>
</dbReference>
<evidence type="ECO:0000256" key="7">
    <source>
        <dbReference type="ARBA" id="ARBA00022827"/>
    </source>
</evidence>
<evidence type="ECO:0000256" key="4">
    <source>
        <dbReference type="ARBA" id="ARBA00022630"/>
    </source>
</evidence>
<keyword evidence="13" id="KW-1003">Cell membrane</keyword>
<keyword evidence="13 14" id="KW-0449">Lipoprotein</keyword>
<proteinExistence type="inferred from homology"/>
<evidence type="ECO:0000256" key="2">
    <source>
        <dbReference type="ARBA" id="ARBA00011955"/>
    </source>
</evidence>
<dbReference type="EMBL" id="AP014633">
    <property type="protein sequence ID" value="BAP54800.1"/>
    <property type="molecule type" value="Genomic_DNA"/>
</dbReference>
<keyword evidence="15" id="KW-1185">Reference proteome</keyword>